<dbReference type="Proteomes" id="UP001177260">
    <property type="component" value="Unassembled WGS sequence"/>
</dbReference>
<protein>
    <submittedName>
        <fullName evidence="1">Uncharacterized protein</fullName>
    </submittedName>
</protein>
<sequence length="588" mass="66150">MSGMESSSQKHRLHFKFPEAEQYIARFIRDPAMVGLAKEVQFLQTKSRVPSNSPASVSDSEFSPELMQLRTHLPPKAVCDQLLGLYTQNFEGVFRILHIPSFLRQYTRFWAHPDGENDRIADPNTKLGNLPAWDYLLNAAIDFIRAWQRKLGRKQQTEIATLQIEMLVVMARRLRLESAEEIWRATGNLVRSAMVMGLHLDLSRYESLSVFQAEIRRRLWITIAEMDLQASIESGMPVMTPDLDYEALSPANLDDVDFDDSTVELPPSKPLQEETKSLTQVTLAKSLRHRIKTMVFVKNASPGQRMKATLENGQVLEEHLQRIPDLLKLEYNFQGDETPGHLLNRVLLDIHIRRPLLCLYRSLAMLEDQEEEGYHTLQQLSLGSSLAILSYQDYFDPNVADPDIFGSNVYWDLSQALCKNDLLWAALGVCGHMKTSGQTPHSAQAPSSNYRVGPSAKHTPTHSKASMVRTVQTTLDALIRRVADPGTNIKDIILLAIALQSVRAPGSTQVKDYRMQEGAKKAFAACRQHLLPSVVDEFAAGNVSDVAQVLHSNQALFSNGPSSSLLEEFNDFQGNIFSFDDGSFAWNL</sequence>
<gene>
    <name evidence="1" type="ORF">N8T08_010787</name>
</gene>
<evidence type="ECO:0000313" key="1">
    <source>
        <dbReference type="EMBL" id="KAK1148145.1"/>
    </source>
</evidence>
<keyword evidence="2" id="KW-1185">Reference proteome</keyword>
<evidence type="ECO:0000313" key="2">
    <source>
        <dbReference type="Proteomes" id="UP001177260"/>
    </source>
</evidence>
<comment type="caution">
    <text evidence="1">The sequence shown here is derived from an EMBL/GenBank/DDBJ whole genome shotgun (WGS) entry which is preliminary data.</text>
</comment>
<name>A0ACC3BBW5_9EURO</name>
<organism evidence="1 2">
    <name type="scientific">Aspergillus melleus</name>
    <dbReference type="NCBI Taxonomy" id="138277"/>
    <lineage>
        <taxon>Eukaryota</taxon>
        <taxon>Fungi</taxon>
        <taxon>Dikarya</taxon>
        <taxon>Ascomycota</taxon>
        <taxon>Pezizomycotina</taxon>
        <taxon>Eurotiomycetes</taxon>
        <taxon>Eurotiomycetidae</taxon>
        <taxon>Eurotiales</taxon>
        <taxon>Aspergillaceae</taxon>
        <taxon>Aspergillus</taxon>
        <taxon>Aspergillus subgen. Circumdati</taxon>
    </lineage>
</organism>
<proteinExistence type="predicted"/>
<accession>A0ACC3BBW5</accession>
<reference evidence="1 2" key="1">
    <citation type="journal article" date="2023" name="ACS Omega">
        <title>Identification of the Neoaspergillic Acid Biosynthesis Gene Cluster by Establishing an In Vitro CRISPR-Ribonucleoprotein Genetic System in Aspergillus melleus.</title>
        <authorList>
            <person name="Yuan B."/>
            <person name="Grau M.F."/>
            <person name="Murata R.M."/>
            <person name="Torok T."/>
            <person name="Venkateswaran K."/>
            <person name="Stajich J.E."/>
            <person name="Wang C.C.C."/>
        </authorList>
    </citation>
    <scope>NUCLEOTIDE SEQUENCE [LARGE SCALE GENOMIC DNA]</scope>
    <source>
        <strain evidence="1 2">IMV 1140</strain>
    </source>
</reference>
<dbReference type="EMBL" id="JAOPJF010000009">
    <property type="protein sequence ID" value="KAK1148145.1"/>
    <property type="molecule type" value="Genomic_DNA"/>
</dbReference>